<comment type="caution">
    <text evidence="2">The sequence shown here is derived from an EMBL/GenBank/DDBJ whole genome shotgun (WGS) entry which is preliminary data.</text>
</comment>
<gene>
    <name evidence="2" type="ORF">BRO54_2248</name>
</gene>
<evidence type="ECO:0000313" key="2">
    <source>
        <dbReference type="EMBL" id="OKO92836.1"/>
    </source>
</evidence>
<organism evidence="2 3">
    <name type="scientific">Geobacillus proteiniphilus</name>
    <dbReference type="NCBI Taxonomy" id="860353"/>
    <lineage>
        <taxon>Bacteria</taxon>
        <taxon>Bacillati</taxon>
        <taxon>Bacillota</taxon>
        <taxon>Bacilli</taxon>
        <taxon>Bacillales</taxon>
        <taxon>Anoxybacillaceae</taxon>
        <taxon>Geobacillus</taxon>
    </lineage>
</organism>
<proteinExistence type="predicted"/>
<name>A0A1Q5SY59_9BACL</name>
<reference evidence="3" key="2">
    <citation type="submission" date="2017-01" db="EMBL/GenBank/DDBJ databases">
        <title>Genome sequencing and annotation of Geobacillus sp. 1017, a Hydrocarbon-Oxidizing Thermophilic Bacterium Isolated from a Heavy Oil Reservoir (China).</title>
        <authorList>
            <person name="Kadnikov V.V."/>
            <person name="Mardanov A.V."/>
            <person name="Poltaraus A.B."/>
            <person name="Sokolova D.S."/>
            <person name="Semenova E.M."/>
            <person name="Ravin N.V."/>
            <person name="Tourova T.P."/>
            <person name="Nazina T.N."/>
        </authorList>
    </citation>
    <scope>NUCLEOTIDE SEQUENCE [LARGE SCALE GENOMIC DNA]</scope>
    <source>
        <strain evidence="3">1017</strain>
    </source>
</reference>
<accession>A0A1Q5SY59</accession>
<keyword evidence="1" id="KW-0472">Membrane</keyword>
<dbReference type="EMBL" id="MQMG01000028">
    <property type="protein sequence ID" value="OKO92836.1"/>
    <property type="molecule type" value="Genomic_DNA"/>
</dbReference>
<keyword evidence="1" id="KW-0812">Transmembrane</keyword>
<keyword evidence="1" id="KW-1133">Transmembrane helix</keyword>
<dbReference type="Proteomes" id="UP000186030">
    <property type="component" value="Unassembled WGS sequence"/>
</dbReference>
<feature type="transmembrane region" description="Helical" evidence="1">
    <location>
        <begin position="12"/>
        <end position="33"/>
    </location>
</feature>
<protein>
    <submittedName>
        <fullName evidence="2">Nitrate/nitrite transporter NarK</fullName>
    </submittedName>
</protein>
<sequence>MGIIKDATGSYVLGFLLLSLFTLICFLLNRLVFGKKAGEPAKRCAS</sequence>
<reference evidence="2 3" key="1">
    <citation type="submission" date="2016-11" db="EMBL/GenBank/DDBJ databases">
        <authorList>
            <person name="Kadnikov V."/>
            <person name="Nazina T."/>
        </authorList>
    </citation>
    <scope>NUCLEOTIDE SEQUENCE [LARGE SCALE GENOMIC DNA]</scope>
    <source>
        <strain evidence="2 3">1017</strain>
    </source>
</reference>
<dbReference type="AlphaFoldDB" id="A0A1Q5SY59"/>
<evidence type="ECO:0000313" key="3">
    <source>
        <dbReference type="Proteomes" id="UP000186030"/>
    </source>
</evidence>
<evidence type="ECO:0000256" key="1">
    <source>
        <dbReference type="SAM" id="Phobius"/>
    </source>
</evidence>